<dbReference type="EMBL" id="CP002345">
    <property type="protein sequence ID" value="ADQ79356.1"/>
    <property type="molecule type" value="Genomic_DNA"/>
</dbReference>
<name>E4T3R2_PALPW</name>
<proteinExistence type="predicted"/>
<dbReference type="AlphaFoldDB" id="E4T3R2"/>
<dbReference type="HOGENOM" id="CLU_3046152_0_0_10"/>
<evidence type="ECO:0000256" key="1">
    <source>
        <dbReference type="SAM" id="SignalP"/>
    </source>
</evidence>
<reference evidence="2 3" key="2">
    <citation type="journal article" date="2011" name="Stand. Genomic Sci.">
        <title>Complete genome sequence of Paludibacter propionicigenes type strain (WB4).</title>
        <authorList>
            <person name="Gronow S."/>
            <person name="Munk C."/>
            <person name="Lapidus A."/>
            <person name="Nolan M."/>
            <person name="Lucas S."/>
            <person name="Hammon N."/>
            <person name="Deshpande S."/>
            <person name="Cheng J.F."/>
            <person name="Tapia R."/>
            <person name="Han C."/>
            <person name="Goodwin L."/>
            <person name="Pitluck S."/>
            <person name="Liolios K."/>
            <person name="Ivanova N."/>
            <person name="Mavromatis K."/>
            <person name="Mikhailova N."/>
            <person name="Pati A."/>
            <person name="Chen A."/>
            <person name="Palaniappan K."/>
            <person name="Land M."/>
            <person name="Hauser L."/>
            <person name="Chang Y.J."/>
            <person name="Jeffries C.D."/>
            <person name="Brambilla E."/>
            <person name="Rohde M."/>
            <person name="Goker M."/>
            <person name="Detter J.C."/>
            <person name="Woyke T."/>
            <person name="Bristow J."/>
            <person name="Eisen J.A."/>
            <person name="Markowitz V."/>
            <person name="Hugenholtz P."/>
            <person name="Kyrpides N.C."/>
            <person name="Klenk H.P."/>
        </authorList>
    </citation>
    <scope>NUCLEOTIDE SEQUENCE [LARGE SCALE GENOMIC DNA]</scope>
    <source>
        <strain evidence="3">DSM 17365 / JCM 13257 / WB4</strain>
    </source>
</reference>
<protein>
    <recommendedName>
        <fullName evidence="4">Lipoprotein</fullName>
    </recommendedName>
</protein>
<keyword evidence="3" id="KW-1185">Reference proteome</keyword>
<dbReference type="KEGG" id="ppn:Palpr_1209"/>
<gene>
    <name evidence="2" type="ordered locus">Palpr_1209</name>
</gene>
<dbReference type="RefSeq" id="WP_013444725.1">
    <property type="nucleotide sequence ID" value="NC_014734.1"/>
</dbReference>
<dbReference type="PROSITE" id="PS51257">
    <property type="entry name" value="PROKAR_LIPOPROTEIN"/>
    <property type="match status" value="1"/>
</dbReference>
<dbReference type="Proteomes" id="UP000008718">
    <property type="component" value="Chromosome"/>
</dbReference>
<evidence type="ECO:0000313" key="3">
    <source>
        <dbReference type="Proteomes" id="UP000008718"/>
    </source>
</evidence>
<keyword evidence="1" id="KW-0732">Signal</keyword>
<accession>E4T3R2</accession>
<reference key="1">
    <citation type="submission" date="2010-11" db="EMBL/GenBank/DDBJ databases">
        <title>The complete genome of Paludibacter propionicigenes DSM 17365.</title>
        <authorList>
            <consortium name="US DOE Joint Genome Institute (JGI-PGF)"/>
            <person name="Lucas S."/>
            <person name="Copeland A."/>
            <person name="Lapidus A."/>
            <person name="Bruce D."/>
            <person name="Goodwin L."/>
            <person name="Pitluck S."/>
            <person name="Kyrpides N."/>
            <person name="Mavromatis K."/>
            <person name="Ivanova N."/>
            <person name="Munk A.C."/>
            <person name="Brettin T."/>
            <person name="Detter J.C."/>
            <person name="Han C."/>
            <person name="Tapia R."/>
            <person name="Land M."/>
            <person name="Hauser L."/>
            <person name="Markowitz V."/>
            <person name="Cheng J.-F."/>
            <person name="Hugenholtz P."/>
            <person name="Woyke T."/>
            <person name="Wu D."/>
            <person name="Gronow S."/>
            <person name="Wellnitz S."/>
            <person name="Brambilla E."/>
            <person name="Klenk H.-P."/>
            <person name="Eisen J.A."/>
        </authorList>
    </citation>
    <scope>NUCLEOTIDE SEQUENCE</scope>
    <source>
        <strain>WB4</strain>
    </source>
</reference>
<feature type="signal peptide" evidence="1">
    <location>
        <begin position="1"/>
        <end position="22"/>
    </location>
</feature>
<feature type="chain" id="PRO_5003189080" description="Lipoprotein" evidence="1">
    <location>
        <begin position="23"/>
        <end position="54"/>
    </location>
</feature>
<dbReference type="STRING" id="694427.Palpr_1209"/>
<sequence length="54" mass="5468">MKKVFLFFVVAMAFASCTPKKAEEAPKADSTVVAVDSAATDSTAVAADSTAAAK</sequence>
<evidence type="ECO:0000313" key="2">
    <source>
        <dbReference type="EMBL" id="ADQ79356.1"/>
    </source>
</evidence>
<evidence type="ECO:0008006" key="4">
    <source>
        <dbReference type="Google" id="ProtNLM"/>
    </source>
</evidence>
<organism evidence="2 3">
    <name type="scientific">Paludibacter propionicigenes (strain DSM 17365 / JCM 13257 / WB4)</name>
    <dbReference type="NCBI Taxonomy" id="694427"/>
    <lineage>
        <taxon>Bacteria</taxon>
        <taxon>Pseudomonadati</taxon>
        <taxon>Bacteroidota</taxon>
        <taxon>Bacteroidia</taxon>
        <taxon>Bacteroidales</taxon>
        <taxon>Paludibacteraceae</taxon>
        <taxon>Paludibacter</taxon>
    </lineage>
</organism>